<proteinExistence type="predicted"/>
<evidence type="ECO:0000313" key="2">
    <source>
        <dbReference type="EMBL" id="MFD2866381.1"/>
    </source>
</evidence>
<dbReference type="Proteomes" id="UP001597601">
    <property type="component" value="Unassembled WGS sequence"/>
</dbReference>
<dbReference type="SUPFAM" id="SSF50156">
    <property type="entry name" value="PDZ domain-like"/>
    <property type="match status" value="1"/>
</dbReference>
<protein>
    <submittedName>
        <fullName evidence="2">PDZ domain-containing protein</fullName>
    </submittedName>
</protein>
<gene>
    <name evidence="2" type="ORF">ACFSYC_16920</name>
</gene>
<dbReference type="InterPro" id="IPR036034">
    <property type="entry name" value="PDZ_sf"/>
</dbReference>
<organism evidence="2 3">
    <name type="scientific">Mucilaginibacter antarcticus</name>
    <dbReference type="NCBI Taxonomy" id="1855725"/>
    <lineage>
        <taxon>Bacteria</taxon>
        <taxon>Pseudomonadati</taxon>
        <taxon>Bacteroidota</taxon>
        <taxon>Sphingobacteriia</taxon>
        <taxon>Sphingobacteriales</taxon>
        <taxon>Sphingobacteriaceae</taxon>
        <taxon>Mucilaginibacter</taxon>
    </lineage>
</organism>
<feature type="domain" description="PDZ" evidence="1">
    <location>
        <begin position="22"/>
        <end position="95"/>
    </location>
</feature>
<dbReference type="Pfam" id="PF13180">
    <property type="entry name" value="PDZ_2"/>
    <property type="match status" value="1"/>
</dbReference>
<dbReference type="SMART" id="SM00228">
    <property type="entry name" value="PDZ"/>
    <property type="match status" value="1"/>
</dbReference>
<sequence>MVDTLPRTGVLSANYVNLPNKSGVGFIGATTALKDDKLVVNQRLPGGAADISGMKTNDLIDAVADVRVEDELDLVKSLRKLSAGDTVAIKGSRNGNSFSKLTVLKYPPQKLSNHPATILQAAKV</sequence>
<evidence type="ECO:0000259" key="1">
    <source>
        <dbReference type="SMART" id="SM00228"/>
    </source>
</evidence>
<accession>A0ABW5XSM8</accession>
<name>A0ABW5XSM8_9SPHI</name>
<dbReference type="InterPro" id="IPR001478">
    <property type="entry name" value="PDZ"/>
</dbReference>
<keyword evidence="3" id="KW-1185">Reference proteome</keyword>
<comment type="caution">
    <text evidence="2">The sequence shown here is derived from an EMBL/GenBank/DDBJ whole genome shotgun (WGS) entry which is preliminary data.</text>
</comment>
<evidence type="ECO:0000313" key="3">
    <source>
        <dbReference type="Proteomes" id="UP001597601"/>
    </source>
</evidence>
<reference evidence="3" key="1">
    <citation type="journal article" date="2019" name="Int. J. Syst. Evol. Microbiol.">
        <title>The Global Catalogue of Microorganisms (GCM) 10K type strain sequencing project: providing services to taxonomists for standard genome sequencing and annotation.</title>
        <authorList>
            <consortium name="The Broad Institute Genomics Platform"/>
            <consortium name="The Broad Institute Genome Sequencing Center for Infectious Disease"/>
            <person name="Wu L."/>
            <person name="Ma J."/>
        </authorList>
    </citation>
    <scope>NUCLEOTIDE SEQUENCE [LARGE SCALE GENOMIC DNA]</scope>
    <source>
        <strain evidence="3">KCTC 52232</strain>
    </source>
</reference>
<dbReference type="Gene3D" id="2.30.42.10">
    <property type="match status" value="1"/>
</dbReference>
<dbReference type="RefSeq" id="WP_377129963.1">
    <property type="nucleotide sequence ID" value="NZ_JBHUON010000025.1"/>
</dbReference>
<dbReference type="EMBL" id="JBHUON010000025">
    <property type="protein sequence ID" value="MFD2866381.1"/>
    <property type="molecule type" value="Genomic_DNA"/>
</dbReference>